<dbReference type="InterPro" id="IPR011706">
    <property type="entry name" value="Cu-oxidase_C"/>
</dbReference>
<dbReference type="InterPro" id="IPR001117">
    <property type="entry name" value="Cu-oxidase_2nd"/>
</dbReference>
<feature type="domain" description="Plastocyanin-like" evidence="5">
    <location>
        <begin position="194"/>
        <end position="343"/>
    </location>
</feature>
<evidence type="ECO:0000256" key="1">
    <source>
        <dbReference type="ARBA" id="ARBA00010609"/>
    </source>
</evidence>
<dbReference type="PROSITE" id="PS00080">
    <property type="entry name" value="MULTICOPPER_OXIDASE2"/>
    <property type="match status" value="1"/>
</dbReference>
<gene>
    <name evidence="8" type="ORF">TWF481_011507</name>
</gene>
<dbReference type="PANTHER" id="PTHR11709:SF145">
    <property type="entry name" value="LCC1"/>
    <property type="match status" value="1"/>
</dbReference>
<dbReference type="Pfam" id="PF07731">
    <property type="entry name" value="Cu-oxidase_2"/>
    <property type="match status" value="1"/>
</dbReference>
<dbReference type="GO" id="GO:0005507">
    <property type="term" value="F:copper ion binding"/>
    <property type="evidence" value="ECO:0007669"/>
    <property type="project" value="InterPro"/>
</dbReference>
<dbReference type="PROSITE" id="PS00079">
    <property type="entry name" value="MULTICOPPER_OXIDASE1"/>
    <property type="match status" value="1"/>
</dbReference>
<dbReference type="InterPro" id="IPR033138">
    <property type="entry name" value="Cu_oxidase_CS"/>
</dbReference>
<dbReference type="InterPro" id="IPR002355">
    <property type="entry name" value="Cu_oxidase_Cu_BS"/>
</dbReference>
<dbReference type="PANTHER" id="PTHR11709">
    <property type="entry name" value="MULTI-COPPER OXIDASE"/>
    <property type="match status" value="1"/>
</dbReference>
<dbReference type="InterPro" id="IPR045087">
    <property type="entry name" value="Cu-oxidase_fam"/>
</dbReference>
<dbReference type="CDD" id="cd13854">
    <property type="entry name" value="CuRO_1_MaLCC_like"/>
    <property type="match status" value="1"/>
</dbReference>
<dbReference type="InterPro" id="IPR008972">
    <property type="entry name" value="Cupredoxin"/>
</dbReference>
<comment type="similarity">
    <text evidence="1">Belongs to the multicopper oxidase family.</text>
</comment>
<dbReference type="EMBL" id="JAVHJL010000008">
    <property type="protein sequence ID" value="KAK6498936.1"/>
    <property type="molecule type" value="Genomic_DNA"/>
</dbReference>
<feature type="domain" description="Plastocyanin-like" evidence="7">
    <location>
        <begin position="62"/>
        <end position="183"/>
    </location>
</feature>
<dbReference type="Pfam" id="PF00394">
    <property type="entry name" value="Cu-oxidase"/>
    <property type="match status" value="1"/>
</dbReference>
<organism evidence="8 9">
    <name type="scientific">Arthrobotrys musiformis</name>
    <dbReference type="NCBI Taxonomy" id="47236"/>
    <lineage>
        <taxon>Eukaryota</taxon>
        <taxon>Fungi</taxon>
        <taxon>Dikarya</taxon>
        <taxon>Ascomycota</taxon>
        <taxon>Pezizomycotina</taxon>
        <taxon>Orbiliomycetes</taxon>
        <taxon>Orbiliales</taxon>
        <taxon>Orbiliaceae</taxon>
        <taxon>Arthrobotrys</taxon>
    </lineage>
</organism>
<dbReference type="Pfam" id="PF07732">
    <property type="entry name" value="Cu-oxidase_3"/>
    <property type="match status" value="1"/>
</dbReference>
<dbReference type="Gene3D" id="2.60.40.420">
    <property type="entry name" value="Cupredoxins - blue copper proteins"/>
    <property type="match status" value="3"/>
</dbReference>
<dbReference type="AlphaFoldDB" id="A0AAV9W1I0"/>
<keyword evidence="3" id="KW-0560">Oxidoreductase</keyword>
<dbReference type="Proteomes" id="UP001370758">
    <property type="component" value="Unassembled WGS sequence"/>
</dbReference>
<evidence type="ECO:0008006" key="10">
    <source>
        <dbReference type="Google" id="ProtNLM"/>
    </source>
</evidence>
<accession>A0AAV9W1I0</accession>
<evidence type="ECO:0000256" key="4">
    <source>
        <dbReference type="ARBA" id="ARBA00023008"/>
    </source>
</evidence>
<evidence type="ECO:0000256" key="2">
    <source>
        <dbReference type="ARBA" id="ARBA00022723"/>
    </source>
</evidence>
<feature type="domain" description="Plastocyanin-like" evidence="6">
    <location>
        <begin position="494"/>
        <end position="568"/>
    </location>
</feature>
<reference evidence="8 9" key="1">
    <citation type="submission" date="2023-08" db="EMBL/GenBank/DDBJ databases">
        <authorList>
            <person name="Palmer J.M."/>
        </authorList>
    </citation>
    <scope>NUCLEOTIDE SEQUENCE [LARGE SCALE GENOMIC DNA]</scope>
    <source>
        <strain evidence="8 9">TWF481</strain>
    </source>
</reference>
<dbReference type="InterPro" id="IPR011707">
    <property type="entry name" value="Cu-oxidase-like_N"/>
</dbReference>
<keyword evidence="2" id="KW-0479">Metal-binding</keyword>
<dbReference type="SUPFAM" id="SSF49503">
    <property type="entry name" value="Cupredoxins"/>
    <property type="match status" value="2"/>
</dbReference>
<sequence>MNRSICNTDTTRQTWCRLDNSDDDDGAASHICFDYESVPVTRKHKIGVPEGQPEILKETITIDYGYIRPDGYLKKAMLINGTYPGPLIRAYWGQTIQLKVINRLGVDGSGIRNGTSIHPHGFRLWNRAGEDGVPGVTQCPIPPGSSFTYTWEVNQYGTTWYHSHLSLQYPNGIVAPMILEGPKSANYDIDVGAILLTDWYHDNPFAIYQDELRMAQVPNSTLINGKGKFDCSLIKTTDLDPERCKEGSYWEHNFVTGKWHLLRFVNTATASTFRVSIDQHDMIIITVDFTSVRPSIPLKYIEIAVGQRYEVLVYGNYSAADGDFWLRSEPMNCNQGHVKNHINPSNVAKGIIRYGGGRGKDPTSISHIPKDFPHDCKDVETENIVPVFSRGSGAFDFKNLYNTSEKLQVSLVPNNNTNAAKLELGTQMPLRGPESGPLPEFKGNLWQILGVPMEVNWSSPAMLLYSGKAKPSDFPAKYAVLEETLGPRGSMRNIHGHDFVVLAQGPGNFDEKNMEKFVYNPVRRDVATMPANGYLIISFPVDNPGIWLLHCHLAWHASQGLALMILEKTVGYKPPVLNWGQEMRPMASLTGNCERWINYTLTPPYPDKMDDSGV</sequence>
<keyword evidence="4" id="KW-0186">Copper</keyword>
<evidence type="ECO:0000259" key="5">
    <source>
        <dbReference type="Pfam" id="PF00394"/>
    </source>
</evidence>
<evidence type="ECO:0000313" key="9">
    <source>
        <dbReference type="Proteomes" id="UP001370758"/>
    </source>
</evidence>
<comment type="caution">
    <text evidence="8">The sequence shown here is derived from an EMBL/GenBank/DDBJ whole genome shotgun (WGS) entry which is preliminary data.</text>
</comment>
<dbReference type="GO" id="GO:0016491">
    <property type="term" value="F:oxidoreductase activity"/>
    <property type="evidence" value="ECO:0007669"/>
    <property type="project" value="UniProtKB-KW"/>
</dbReference>
<keyword evidence="9" id="KW-1185">Reference proteome</keyword>
<evidence type="ECO:0000259" key="7">
    <source>
        <dbReference type="Pfam" id="PF07732"/>
    </source>
</evidence>
<evidence type="ECO:0000256" key="3">
    <source>
        <dbReference type="ARBA" id="ARBA00023002"/>
    </source>
</evidence>
<protein>
    <recommendedName>
        <fullName evidence="10">Laccase</fullName>
    </recommendedName>
</protein>
<name>A0AAV9W1I0_9PEZI</name>
<evidence type="ECO:0000313" key="8">
    <source>
        <dbReference type="EMBL" id="KAK6498936.1"/>
    </source>
</evidence>
<evidence type="ECO:0000259" key="6">
    <source>
        <dbReference type="Pfam" id="PF07731"/>
    </source>
</evidence>
<proteinExistence type="inferred from homology"/>